<organism evidence="9 10">
    <name type="scientific">Thermatribacter velox</name>
    <dbReference type="NCBI Taxonomy" id="3039681"/>
    <lineage>
        <taxon>Bacteria</taxon>
        <taxon>Pseudomonadati</taxon>
        <taxon>Atribacterota</taxon>
        <taxon>Atribacteria</taxon>
        <taxon>Atribacterales</taxon>
        <taxon>Thermatribacteraceae</taxon>
        <taxon>Thermatribacter</taxon>
    </lineage>
</organism>
<keyword evidence="1" id="KW-0813">Transport</keyword>
<keyword evidence="6" id="KW-0408">Iron</keyword>
<evidence type="ECO:0000256" key="4">
    <source>
        <dbReference type="ARBA" id="ARBA00022737"/>
    </source>
</evidence>
<dbReference type="Pfam" id="PF13247">
    <property type="entry name" value="Fer4_11"/>
    <property type="match status" value="1"/>
</dbReference>
<protein>
    <submittedName>
        <fullName evidence="9">4Fe-4S dicluster domain-containing protein</fullName>
    </submittedName>
</protein>
<proteinExistence type="predicted"/>
<feature type="domain" description="4Fe-4S ferredoxin-type" evidence="8">
    <location>
        <begin position="2"/>
        <end position="31"/>
    </location>
</feature>
<keyword evidence="5" id="KW-0249">Electron transport</keyword>
<keyword evidence="2" id="KW-0004">4Fe-4S</keyword>
<dbReference type="Proteomes" id="UP001461341">
    <property type="component" value="Chromosome"/>
</dbReference>
<dbReference type="CDD" id="cd10563">
    <property type="entry name" value="CooF_like"/>
    <property type="match status" value="1"/>
</dbReference>
<evidence type="ECO:0000256" key="2">
    <source>
        <dbReference type="ARBA" id="ARBA00022485"/>
    </source>
</evidence>
<feature type="domain" description="4Fe-4S ferredoxin-type" evidence="8">
    <location>
        <begin position="82"/>
        <end position="111"/>
    </location>
</feature>
<name>A0ABZ2YCY1_9BACT</name>
<reference evidence="9 10" key="1">
    <citation type="submission" date="2023-03" db="EMBL/GenBank/DDBJ databases">
        <title>Novel Species.</title>
        <authorList>
            <person name="Ma S."/>
        </authorList>
    </citation>
    <scope>NUCLEOTIDE SEQUENCE [LARGE SCALE GENOMIC DNA]</scope>
    <source>
        <strain evidence="9 10">B11</strain>
    </source>
</reference>
<sequence length="142" mass="16233">MKKIHIHEEYCIGCRICEIMCLVKHSRSGKIIKAFKEEPRPLPRVRVEEKEYISFALQCRHCEEARCIENCMTGAMYRDEEGVVRCDEEKCVGCWMCIMSCPFGAVTREKGEKKVASKCDLCAGEKLPVCVANCPNEALTYE</sequence>
<dbReference type="PROSITE" id="PS00198">
    <property type="entry name" value="4FE4S_FER_1"/>
    <property type="match status" value="1"/>
</dbReference>
<evidence type="ECO:0000256" key="3">
    <source>
        <dbReference type="ARBA" id="ARBA00022723"/>
    </source>
</evidence>
<accession>A0ABZ2YCY1</accession>
<dbReference type="PROSITE" id="PS51379">
    <property type="entry name" value="4FE4S_FER_2"/>
    <property type="match status" value="2"/>
</dbReference>
<dbReference type="PANTHER" id="PTHR43177">
    <property type="entry name" value="PROTEIN NRFC"/>
    <property type="match status" value="1"/>
</dbReference>
<evidence type="ECO:0000313" key="10">
    <source>
        <dbReference type="Proteomes" id="UP001461341"/>
    </source>
</evidence>
<dbReference type="InterPro" id="IPR050954">
    <property type="entry name" value="ET_IronSulfur_Cluster-Binding"/>
</dbReference>
<evidence type="ECO:0000256" key="5">
    <source>
        <dbReference type="ARBA" id="ARBA00022982"/>
    </source>
</evidence>
<evidence type="ECO:0000313" key="9">
    <source>
        <dbReference type="EMBL" id="WZL76861.1"/>
    </source>
</evidence>
<evidence type="ECO:0000256" key="1">
    <source>
        <dbReference type="ARBA" id="ARBA00022448"/>
    </source>
</evidence>
<evidence type="ECO:0000256" key="7">
    <source>
        <dbReference type="ARBA" id="ARBA00023014"/>
    </source>
</evidence>
<keyword evidence="4" id="KW-0677">Repeat</keyword>
<keyword evidence="10" id="KW-1185">Reference proteome</keyword>
<dbReference type="InterPro" id="IPR017896">
    <property type="entry name" value="4Fe4S_Fe-S-bd"/>
</dbReference>
<gene>
    <name evidence="9" type="ORF">QBE54_03805</name>
</gene>
<evidence type="ECO:0000256" key="6">
    <source>
        <dbReference type="ARBA" id="ARBA00023004"/>
    </source>
</evidence>
<dbReference type="InterPro" id="IPR017900">
    <property type="entry name" value="4Fe4S_Fe_S_CS"/>
</dbReference>
<dbReference type="RefSeq" id="WP_369019025.1">
    <property type="nucleotide sequence ID" value="NZ_CP121689.1"/>
</dbReference>
<keyword evidence="3" id="KW-0479">Metal-binding</keyword>
<dbReference type="EMBL" id="CP121689">
    <property type="protein sequence ID" value="WZL76861.1"/>
    <property type="molecule type" value="Genomic_DNA"/>
</dbReference>
<evidence type="ECO:0000259" key="8">
    <source>
        <dbReference type="PROSITE" id="PS51379"/>
    </source>
</evidence>
<dbReference type="SUPFAM" id="SSF54862">
    <property type="entry name" value="4Fe-4S ferredoxins"/>
    <property type="match status" value="1"/>
</dbReference>
<dbReference type="Gene3D" id="3.30.70.20">
    <property type="match status" value="2"/>
</dbReference>
<dbReference type="PANTHER" id="PTHR43177:SF5">
    <property type="entry name" value="ANAEROBIC DIMETHYL SULFOXIDE REDUCTASE CHAIN B-RELATED"/>
    <property type="match status" value="1"/>
</dbReference>
<keyword evidence="7" id="KW-0411">Iron-sulfur</keyword>